<gene>
    <name evidence="3" type="ORF">FDP41_008991</name>
</gene>
<organism evidence="3 4">
    <name type="scientific">Naegleria fowleri</name>
    <name type="common">Brain eating amoeba</name>
    <dbReference type="NCBI Taxonomy" id="5763"/>
    <lineage>
        <taxon>Eukaryota</taxon>
        <taxon>Discoba</taxon>
        <taxon>Heterolobosea</taxon>
        <taxon>Tetramitia</taxon>
        <taxon>Eutetramitia</taxon>
        <taxon>Vahlkampfiidae</taxon>
        <taxon>Naegleria</taxon>
    </lineage>
</organism>
<proteinExistence type="predicted"/>
<evidence type="ECO:0000313" key="3">
    <source>
        <dbReference type="EMBL" id="KAF0972742.1"/>
    </source>
</evidence>
<feature type="compositionally biased region" description="Polar residues" evidence="1">
    <location>
        <begin position="7"/>
        <end position="27"/>
    </location>
</feature>
<accession>A0A6A5BD12</accession>
<keyword evidence="2" id="KW-1133">Transmembrane helix</keyword>
<feature type="transmembrane region" description="Helical" evidence="2">
    <location>
        <begin position="339"/>
        <end position="360"/>
    </location>
</feature>
<dbReference type="RefSeq" id="XP_044557456.1">
    <property type="nucleotide sequence ID" value="XM_044712902.1"/>
</dbReference>
<dbReference type="AlphaFoldDB" id="A0A6A5BD12"/>
<dbReference type="VEuPathDB" id="AmoebaDB:NF0124650"/>
<evidence type="ECO:0000256" key="1">
    <source>
        <dbReference type="SAM" id="MobiDB-lite"/>
    </source>
</evidence>
<dbReference type="VEuPathDB" id="AmoebaDB:NfTy_047120"/>
<reference evidence="3 4" key="1">
    <citation type="journal article" date="2019" name="Sci. Rep.">
        <title>Nanopore sequencing improves the draft genome of the human pathogenic amoeba Naegleria fowleri.</title>
        <authorList>
            <person name="Liechti N."/>
            <person name="Schurch N."/>
            <person name="Bruggmann R."/>
            <person name="Wittwer M."/>
        </authorList>
    </citation>
    <scope>NUCLEOTIDE SEQUENCE [LARGE SCALE GENOMIC DNA]</scope>
    <source>
        <strain evidence="3 4">ATCC 30894</strain>
    </source>
</reference>
<protein>
    <recommendedName>
        <fullName evidence="5">Vacuole membrane protein 1</fullName>
    </recommendedName>
</protein>
<keyword evidence="4" id="KW-1185">Reference proteome</keyword>
<feature type="transmembrane region" description="Helical" evidence="2">
    <location>
        <begin position="429"/>
        <end position="450"/>
    </location>
</feature>
<name>A0A6A5BD12_NAEFO</name>
<dbReference type="EMBL" id="VFQX01000066">
    <property type="protein sequence ID" value="KAF0972742.1"/>
    <property type="molecule type" value="Genomic_DNA"/>
</dbReference>
<comment type="caution">
    <text evidence="3">The sequence shown here is derived from an EMBL/GenBank/DDBJ whole genome shotgun (WGS) entry which is preliminary data.</text>
</comment>
<keyword evidence="2" id="KW-0812">Transmembrane</keyword>
<keyword evidence="2" id="KW-0472">Membrane</keyword>
<feature type="transmembrane region" description="Helical" evidence="2">
    <location>
        <begin position="102"/>
        <end position="125"/>
    </location>
</feature>
<dbReference type="GeneID" id="68116208"/>
<feature type="transmembrane region" description="Helical" evidence="2">
    <location>
        <begin position="315"/>
        <end position="333"/>
    </location>
</feature>
<feature type="transmembrane region" description="Helical" evidence="2">
    <location>
        <begin position="162"/>
        <end position="183"/>
    </location>
</feature>
<sequence>MSKRESLNTFVSSKEVTKSMTQHQATKPTAHHLSKHHDLLQKLSLESKKLFKEELKKYKEQQSEEREKLTLLRSPVRTLWYCLMELKLKISQLCAHLVQKRLFLTVFILGLIMSLASLIFTWKFICNEHHHLTENRETISNIDSFCNNLRISFIEPYNVESIISYSIIALEWLVLGVLSSIGLGSGLHTFLLYLGPFIAKVTIACTECNSCNFAKYGANSFTCPSTTSPGSSMTFWEIVSNVEYEALFWGLGTAIGEIPPFLIARAARKSGSSLESLEDENYDSDEEELSEKETPTGISKIWNEWMDWFKSKVETVVESNYTFFFILAMASIPNPLFDLAGLTCGFYLVPFWIFFLATVIGKSIIKANLQTLLIVAIFRKEQLEKIVNFIEDLKLPVIQGKVKTFFENERAKFHPDAIKQTATEASKSILATIWDFVLILMISWFFVSIINSTAQGCLMEQQKTALEQFKEQRLNELIQAEKN</sequence>
<dbReference type="VEuPathDB" id="AmoebaDB:FDP41_008991"/>
<feature type="region of interest" description="Disordered" evidence="1">
    <location>
        <begin position="1"/>
        <end position="35"/>
    </location>
</feature>
<evidence type="ECO:0000256" key="2">
    <source>
        <dbReference type="SAM" id="Phobius"/>
    </source>
</evidence>
<evidence type="ECO:0000313" key="4">
    <source>
        <dbReference type="Proteomes" id="UP000444721"/>
    </source>
</evidence>
<dbReference type="OrthoDB" id="2016540at2759"/>
<evidence type="ECO:0008006" key="5">
    <source>
        <dbReference type="Google" id="ProtNLM"/>
    </source>
</evidence>
<dbReference type="Proteomes" id="UP000444721">
    <property type="component" value="Unassembled WGS sequence"/>
</dbReference>